<feature type="transmembrane region" description="Helical" evidence="7">
    <location>
        <begin position="52"/>
        <end position="74"/>
    </location>
</feature>
<feature type="transmembrane region" description="Helical" evidence="7">
    <location>
        <begin position="81"/>
        <end position="99"/>
    </location>
</feature>
<dbReference type="Proteomes" id="UP000000390">
    <property type="component" value="Plasmid 2"/>
</dbReference>
<proteinExistence type="inferred from homology"/>
<dbReference type="Pfam" id="PF01925">
    <property type="entry name" value="TauE"/>
    <property type="match status" value="1"/>
</dbReference>
<dbReference type="eggNOG" id="arCOG08194">
    <property type="taxonomic scope" value="Archaea"/>
</dbReference>
<evidence type="ECO:0000256" key="5">
    <source>
        <dbReference type="ARBA" id="ARBA00022989"/>
    </source>
</evidence>
<dbReference type="OrthoDB" id="384156at2157"/>
<keyword evidence="8" id="KW-0614">Plasmid</keyword>
<dbReference type="HOGENOM" id="CLU_1092405_0_0_2"/>
<dbReference type="PANTHER" id="PTHR30269">
    <property type="entry name" value="TRANSMEMBRANE PROTEIN YFCA"/>
    <property type="match status" value="1"/>
</dbReference>
<dbReference type="AlphaFoldDB" id="D8JCL6"/>
<keyword evidence="5 7" id="KW-1133">Transmembrane helix</keyword>
<dbReference type="InterPro" id="IPR002781">
    <property type="entry name" value="TM_pro_TauE-like"/>
</dbReference>
<gene>
    <name evidence="8" type="ordered locus">HacjB3_18918</name>
    <name evidence="9" type="ORF">C497_00505</name>
</gene>
<organism evidence="8 10">
    <name type="scientific">Halalkalicoccus jeotgali (strain DSM 18796 / CECT 7217 / JCM 14584 / KCTC 4019 / B3)</name>
    <dbReference type="NCBI Taxonomy" id="795797"/>
    <lineage>
        <taxon>Archaea</taxon>
        <taxon>Methanobacteriati</taxon>
        <taxon>Methanobacteriota</taxon>
        <taxon>Stenosarchaea group</taxon>
        <taxon>Halobacteria</taxon>
        <taxon>Halobacteriales</taxon>
        <taxon>Halococcaceae</taxon>
        <taxon>Halalkalicoccus</taxon>
    </lineage>
</organism>
<keyword evidence="2" id="KW-0813">Transport</keyword>
<evidence type="ECO:0000313" key="9">
    <source>
        <dbReference type="EMBL" id="ELY41722.1"/>
    </source>
</evidence>
<evidence type="ECO:0000256" key="3">
    <source>
        <dbReference type="ARBA" id="ARBA00022475"/>
    </source>
</evidence>
<keyword evidence="4 7" id="KW-0812">Transmembrane</keyword>
<protein>
    <recommendedName>
        <fullName evidence="7">Probable membrane transporter protein</fullName>
    </recommendedName>
</protein>
<feature type="transmembrane region" description="Helical" evidence="7">
    <location>
        <begin position="204"/>
        <end position="220"/>
    </location>
</feature>
<accession>D8JCL6</accession>
<evidence type="ECO:0000313" key="11">
    <source>
        <dbReference type="Proteomes" id="UP000011645"/>
    </source>
</evidence>
<feature type="transmembrane region" description="Helical" evidence="7">
    <location>
        <begin position="173"/>
        <end position="192"/>
    </location>
</feature>
<reference evidence="9 11" key="2">
    <citation type="journal article" date="2014" name="PLoS Genet.">
        <title>Phylogenetically driven sequencing of extremely halophilic archaea reveals strategies for static and dynamic osmo-response.</title>
        <authorList>
            <person name="Becker E.A."/>
            <person name="Seitzer P.M."/>
            <person name="Tritt A."/>
            <person name="Larsen D."/>
            <person name="Krusor M."/>
            <person name="Yao A.I."/>
            <person name="Wu D."/>
            <person name="Madern D."/>
            <person name="Eisen J.A."/>
            <person name="Darling A.E."/>
            <person name="Facciotti M.T."/>
        </authorList>
    </citation>
    <scope>NUCLEOTIDE SEQUENCE [LARGE SCALE GENOMIC DNA]</scope>
    <source>
        <strain evidence="9">B3</strain>
        <strain evidence="11">DSM 18796 / CECT 7217 / JCM 14584 / KCTC 4019 / B3</strain>
    </source>
</reference>
<evidence type="ECO:0000256" key="1">
    <source>
        <dbReference type="ARBA" id="ARBA00004651"/>
    </source>
</evidence>
<evidence type="ECO:0000256" key="4">
    <source>
        <dbReference type="ARBA" id="ARBA00022692"/>
    </source>
</evidence>
<dbReference type="EMBL" id="AOHV01000002">
    <property type="protein sequence ID" value="ELY41722.1"/>
    <property type="molecule type" value="Genomic_DNA"/>
</dbReference>
<evidence type="ECO:0000256" key="6">
    <source>
        <dbReference type="ARBA" id="ARBA00023136"/>
    </source>
</evidence>
<dbReference type="GO" id="GO:0005886">
    <property type="term" value="C:plasma membrane"/>
    <property type="evidence" value="ECO:0007669"/>
    <property type="project" value="UniProtKB-SubCell"/>
</dbReference>
<comment type="subcellular location">
    <subcellularLocation>
        <location evidence="1 7">Cell membrane</location>
        <topology evidence="1 7">Multi-pass membrane protein</topology>
    </subcellularLocation>
</comment>
<evidence type="ECO:0000256" key="2">
    <source>
        <dbReference type="ARBA" id="ARBA00022448"/>
    </source>
</evidence>
<dbReference type="InterPro" id="IPR052017">
    <property type="entry name" value="TSUP"/>
</dbReference>
<dbReference type="EMBL" id="CP002064">
    <property type="protein sequence ID" value="ADJ17123.1"/>
    <property type="molecule type" value="Genomic_DNA"/>
</dbReference>
<evidence type="ECO:0000313" key="8">
    <source>
        <dbReference type="EMBL" id="ADJ17123.1"/>
    </source>
</evidence>
<dbReference type="KEGG" id="hje:HacjB3_18918"/>
<keyword evidence="11" id="KW-1185">Reference proteome</keyword>
<geneLocation type="plasmid" evidence="8 10">
    <name>2</name>
</geneLocation>
<feature type="transmembrane region" description="Helical" evidence="7">
    <location>
        <begin position="232"/>
        <end position="253"/>
    </location>
</feature>
<dbReference type="PANTHER" id="PTHR30269:SF38">
    <property type="entry name" value="SULFITE EXPORTER TAUE_SAFE"/>
    <property type="match status" value="1"/>
</dbReference>
<comment type="similarity">
    <text evidence="7">Belongs to the 4-toluene sulfonate uptake permease (TSUP) (TC 2.A.102) family.</text>
</comment>
<evidence type="ECO:0000313" key="10">
    <source>
        <dbReference type="Proteomes" id="UP000000390"/>
    </source>
</evidence>
<reference evidence="8 10" key="1">
    <citation type="journal article" date="2010" name="J. Bacteriol.">
        <title>Complete genome sequence of Halalkalicoccus jeotgali B3(T), an extremely halophilic archaeon.</title>
        <authorList>
            <person name="Roh S.W."/>
            <person name="Nam Y.D."/>
            <person name="Nam S.H."/>
            <person name="Choi S.H."/>
            <person name="Park H.S."/>
            <person name="Bae J.W."/>
        </authorList>
    </citation>
    <scope>NUCLEOTIDE SEQUENCE [LARGE SCALE GENOMIC DNA]</scope>
    <source>
        <strain evidence="8">B3</strain>
        <strain evidence="10">DSM 18796 / CECT 7217 / JCM 14584 / KCTC 4019 / B3</strain>
        <plasmid evidence="10">2</plasmid>
    </source>
</reference>
<feature type="transmembrane region" description="Helical" evidence="7">
    <location>
        <begin position="135"/>
        <end position="153"/>
    </location>
</feature>
<dbReference type="Proteomes" id="UP000011645">
    <property type="component" value="Unassembled WGS sequence"/>
</dbReference>
<keyword evidence="3 7" id="KW-1003">Cell membrane</keyword>
<evidence type="ECO:0000256" key="7">
    <source>
        <dbReference type="RuleBase" id="RU363041"/>
    </source>
</evidence>
<sequence>MPPLPPLTPIVPLLLAVSILVLAGFIKGTLGFGVGLVSATLLLQLFPAKPTLMILVLPIGLSEVGLLVTTGISWRFLRAHAAFFLLLIPGAILGVLGLLVVSTTALYTVLSGYIIVFLVMQRYESRAYNFVQRPGYGIASGVATGILGGGFGAAGPPAVPYLYLHTRDQPRSVFVSGMAAAFVVPQIVRLPALIVAGRFGVRKFILGGVAAILVLTGLALGSCFRPHIPNDIFEVVVKGVLLLMAGQLMINAIV</sequence>
<keyword evidence="6 7" id="KW-0472">Membrane</keyword>
<name>D8JCL6_HALJB</name>